<dbReference type="OrthoDB" id="6155126at2759"/>
<dbReference type="InterPro" id="IPR002589">
    <property type="entry name" value="Macro_dom"/>
</dbReference>
<dbReference type="AlphaFoldDB" id="A0A8S3QG41"/>
<protein>
    <recommendedName>
        <fullName evidence="1">Macro domain-containing protein</fullName>
    </recommendedName>
</protein>
<dbReference type="SMART" id="SM00506">
    <property type="entry name" value="A1pp"/>
    <property type="match status" value="1"/>
</dbReference>
<dbReference type="PANTHER" id="PTHR11106">
    <property type="entry name" value="GANGLIOSIDE INDUCED DIFFERENTIATION ASSOCIATED PROTEIN 2-RELATED"/>
    <property type="match status" value="1"/>
</dbReference>
<dbReference type="SUPFAM" id="SSF52949">
    <property type="entry name" value="Macro domain-like"/>
    <property type="match status" value="1"/>
</dbReference>
<dbReference type="Proteomes" id="UP000683360">
    <property type="component" value="Unassembled WGS sequence"/>
</dbReference>
<evidence type="ECO:0000313" key="3">
    <source>
        <dbReference type="Proteomes" id="UP000683360"/>
    </source>
</evidence>
<keyword evidence="3" id="KW-1185">Reference proteome</keyword>
<accession>A0A8S3QG41</accession>
<sequence length="219" mass="24576">MRFLNPNETKASLQIVFQSKMDFIRSLSSLTIDCPSKISDEMFLEIQRAASNTKVCCVMSENKDTITLCASNYENMSKIKYKAEVTLGIRQQSRGRRNRDPVVEIDFSRGIIVKVYIGNILSLDVDCIINDANENLNHGDGVAYVIAAAAGYDFEKESDDYIQQNGPINEGSCCTTSAGKLKYKSVIHTVGPKWHTYNDKRECCRILKSLLNVVSLKLK</sequence>
<dbReference type="Pfam" id="PF01661">
    <property type="entry name" value="Macro"/>
    <property type="match status" value="1"/>
</dbReference>
<organism evidence="2 3">
    <name type="scientific">Mytilus edulis</name>
    <name type="common">Blue mussel</name>
    <dbReference type="NCBI Taxonomy" id="6550"/>
    <lineage>
        <taxon>Eukaryota</taxon>
        <taxon>Metazoa</taxon>
        <taxon>Spiralia</taxon>
        <taxon>Lophotrochozoa</taxon>
        <taxon>Mollusca</taxon>
        <taxon>Bivalvia</taxon>
        <taxon>Autobranchia</taxon>
        <taxon>Pteriomorphia</taxon>
        <taxon>Mytilida</taxon>
        <taxon>Mytiloidea</taxon>
        <taxon>Mytilidae</taxon>
        <taxon>Mytilinae</taxon>
        <taxon>Mytilus</taxon>
    </lineage>
</organism>
<feature type="domain" description="Macro" evidence="1">
    <location>
        <begin position="100"/>
        <end position="219"/>
    </location>
</feature>
<name>A0A8S3QG41_MYTED</name>
<evidence type="ECO:0000313" key="2">
    <source>
        <dbReference type="EMBL" id="CAG2193648.1"/>
    </source>
</evidence>
<dbReference type="EMBL" id="CAJPWZ010000462">
    <property type="protein sequence ID" value="CAG2193648.1"/>
    <property type="molecule type" value="Genomic_DNA"/>
</dbReference>
<reference evidence="2" key="1">
    <citation type="submission" date="2021-03" db="EMBL/GenBank/DDBJ databases">
        <authorList>
            <person name="Bekaert M."/>
        </authorList>
    </citation>
    <scope>NUCLEOTIDE SEQUENCE</scope>
</reference>
<comment type="caution">
    <text evidence="2">The sequence shown here is derived from an EMBL/GenBank/DDBJ whole genome shotgun (WGS) entry which is preliminary data.</text>
</comment>
<proteinExistence type="predicted"/>
<evidence type="ECO:0000259" key="1">
    <source>
        <dbReference type="PROSITE" id="PS51154"/>
    </source>
</evidence>
<dbReference type="PANTHER" id="PTHR11106:SF111">
    <property type="entry name" value="MACRO DOMAIN-CONTAINING PROTEIN"/>
    <property type="match status" value="1"/>
</dbReference>
<dbReference type="PROSITE" id="PS51154">
    <property type="entry name" value="MACRO"/>
    <property type="match status" value="1"/>
</dbReference>
<dbReference type="InterPro" id="IPR043472">
    <property type="entry name" value="Macro_dom-like"/>
</dbReference>
<gene>
    <name evidence="2" type="ORF">MEDL_8758</name>
</gene>
<dbReference type="Gene3D" id="3.40.220.10">
    <property type="entry name" value="Leucine Aminopeptidase, subunit E, domain 1"/>
    <property type="match status" value="1"/>
</dbReference>